<dbReference type="Proteomes" id="UP000001937">
    <property type="component" value="Chromosome"/>
</dbReference>
<dbReference type="Gene3D" id="1.10.357.10">
    <property type="entry name" value="Tetracycline Repressor, domain 2"/>
    <property type="match status" value="1"/>
</dbReference>
<evidence type="ECO:0000256" key="2">
    <source>
        <dbReference type="ARBA" id="ARBA00023125"/>
    </source>
</evidence>
<dbReference type="SUPFAM" id="SSF46689">
    <property type="entry name" value="Homeodomain-like"/>
    <property type="match status" value="1"/>
</dbReference>
<feature type="region of interest" description="Disordered" evidence="5">
    <location>
        <begin position="1"/>
        <end position="25"/>
    </location>
</feature>
<feature type="domain" description="HTH tetR-type" evidence="6">
    <location>
        <begin position="29"/>
        <end position="89"/>
    </location>
</feature>
<keyword evidence="1" id="KW-0805">Transcription regulation</keyword>
<dbReference type="PhylomeDB" id="Q2J5W2"/>
<keyword evidence="8" id="KW-1185">Reference proteome</keyword>
<evidence type="ECO:0000256" key="1">
    <source>
        <dbReference type="ARBA" id="ARBA00023015"/>
    </source>
</evidence>
<accession>Q2J5W2</accession>
<organism evidence="7 8">
    <name type="scientific">Frankia casuarinae (strain DSM 45818 / CECT 9043 / HFP020203 / CcI3)</name>
    <dbReference type="NCBI Taxonomy" id="106370"/>
    <lineage>
        <taxon>Bacteria</taxon>
        <taxon>Bacillati</taxon>
        <taxon>Actinomycetota</taxon>
        <taxon>Actinomycetes</taxon>
        <taxon>Frankiales</taxon>
        <taxon>Frankiaceae</taxon>
        <taxon>Frankia</taxon>
    </lineage>
</organism>
<dbReference type="STRING" id="106370.Francci3_3980"/>
<gene>
    <name evidence="7" type="ordered locus">Francci3_3980</name>
</gene>
<dbReference type="Gene3D" id="1.10.10.60">
    <property type="entry name" value="Homeodomain-like"/>
    <property type="match status" value="1"/>
</dbReference>
<protein>
    <submittedName>
        <fullName evidence="7">Transcriptional regulator, TetR family</fullName>
    </submittedName>
</protein>
<dbReference type="AlphaFoldDB" id="Q2J5W2"/>
<evidence type="ECO:0000313" key="8">
    <source>
        <dbReference type="Proteomes" id="UP000001937"/>
    </source>
</evidence>
<dbReference type="PROSITE" id="PS50977">
    <property type="entry name" value="HTH_TETR_2"/>
    <property type="match status" value="1"/>
</dbReference>
<dbReference type="SUPFAM" id="SSF48498">
    <property type="entry name" value="Tetracyclin repressor-like, C-terminal domain"/>
    <property type="match status" value="1"/>
</dbReference>
<dbReference type="InterPro" id="IPR001647">
    <property type="entry name" value="HTH_TetR"/>
</dbReference>
<evidence type="ECO:0000256" key="4">
    <source>
        <dbReference type="PROSITE-ProRule" id="PRU00335"/>
    </source>
</evidence>
<reference evidence="7 8" key="1">
    <citation type="journal article" date="2007" name="Genome Res.">
        <title>Genome characteristics of facultatively symbiotic Frankia sp. strains reflect host range and host plant biogeography.</title>
        <authorList>
            <person name="Normand P."/>
            <person name="Lapierre P."/>
            <person name="Tisa L.S."/>
            <person name="Gogarten J.P."/>
            <person name="Alloisio N."/>
            <person name="Bagnarol E."/>
            <person name="Bassi C.A."/>
            <person name="Berry A.M."/>
            <person name="Bickhart D.M."/>
            <person name="Choisne N."/>
            <person name="Couloux A."/>
            <person name="Cournoyer B."/>
            <person name="Cruveiller S."/>
            <person name="Daubin V."/>
            <person name="Demange N."/>
            <person name="Francino M.P."/>
            <person name="Goltsman E."/>
            <person name="Huang Y."/>
            <person name="Kopp O.R."/>
            <person name="Labarre L."/>
            <person name="Lapidus A."/>
            <person name="Lavire C."/>
            <person name="Marechal J."/>
            <person name="Martinez M."/>
            <person name="Mastronunzio J.E."/>
            <person name="Mullin B.C."/>
            <person name="Niemann J."/>
            <person name="Pujic P."/>
            <person name="Rawnsley T."/>
            <person name="Rouy Z."/>
            <person name="Schenowitz C."/>
            <person name="Sellstedt A."/>
            <person name="Tavares F."/>
            <person name="Tomkins J.P."/>
            <person name="Vallenet D."/>
            <person name="Valverde C."/>
            <person name="Wall L.G."/>
            <person name="Wang Y."/>
            <person name="Medigue C."/>
            <person name="Benson D.R."/>
        </authorList>
    </citation>
    <scope>NUCLEOTIDE SEQUENCE [LARGE SCALE GENOMIC DNA]</scope>
    <source>
        <strain evidence="8">DSM 45818 / CECT 9043 / CcI3</strain>
    </source>
</reference>
<dbReference type="InterPro" id="IPR004111">
    <property type="entry name" value="Repressor_TetR_C"/>
</dbReference>
<dbReference type="PANTHER" id="PTHR30055:SF151">
    <property type="entry name" value="TRANSCRIPTIONAL REGULATORY PROTEIN"/>
    <property type="match status" value="1"/>
</dbReference>
<dbReference type="EMBL" id="CP000249">
    <property type="protein sequence ID" value="ABD13330.1"/>
    <property type="molecule type" value="Genomic_DNA"/>
</dbReference>
<dbReference type="Pfam" id="PF00440">
    <property type="entry name" value="TetR_N"/>
    <property type="match status" value="1"/>
</dbReference>
<feature type="compositionally biased region" description="Pro residues" evidence="5">
    <location>
        <begin position="1"/>
        <end position="15"/>
    </location>
</feature>
<dbReference type="OrthoDB" id="2570341at2"/>
<evidence type="ECO:0000313" key="7">
    <source>
        <dbReference type="EMBL" id="ABD13330.1"/>
    </source>
</evidence>
<sequence length="268" mass="29438">MAAPPSAAPGRPPGKPMARVSTPPGCRTPLSGERLALAAMEIADAEGLAAVSMRRIAAHLGVGTMTLYHHVRDKDELTGLMWDAFLAGHLLDEIPEDWRDGLTQIARRARRSFQEHPWALRIGIRRGFGPNKLRHIEQCLTVASKITDDPQDQLRIIHSLNDLVVGCTLRELGDREDFDRRRPPAADAQNRPGVPTAQPVFSVQVLDAQVLNRAQSAEDAQTAEKEYPRLRAIAALGCGYTAPRFEQALKWLLDGIAVAYAPEPPTDQ</sequence>
<dbReference type="GO" id="GO:0000976">
    <property type="term" value="F:transcription cis-regulatory region binding"/>
    <property type="evidence" value="ECO:0007669"/>
    <property type="project" value="TreeGrafter"/>
</dbReference>
<dbReference type="PANTHER" id="PTHR30055">
    <property type="entry name" value="HTH-TYPE TRANSCRIPTIONAL REGULATOR RUTR"/>
    <property type="match status" value="1"/>
</dbReference>
<feature type="region of interest" description="Disordered" evidence="5">
    <location>
        <begin position="176"/>
        <end position="196"/>
    </location>
</feature>
<name>Q2J5W2_FRACC</name>
<proteinExistence type="predicted"/>
<dbReference type="KEGG" id="fra:Francci3_3980"/>
<keyword evidence="2 4" id="KW-0238">DNA-binding</keyword>
<dbReference type="GO" id="GO:0003700">
    <property type="term" value="F:DNA-binding transcription factor activity"/>
    <property type="evidence" value="ECO:0007669"/>
    <property type="project" value="TreeGrafter"/>
</dbReference>
<dbReference type="HOGENOM" id="CLU_069543_0_1_11"/>
<evidence type="ECO:0000256" key="5">
    <source>
        <dbReference type="SAM" id="MobiDB-lite"/>
    </source>
</evidence>
<dbReference type="eggNOG" id="COG1309">
    <property type="taxonomic scope" value="Bacteria"/>
</dbReference>
<feature type="DNA-binding region" description="H-T-H motif" evidence="4">
    <location>
        <begin position="52"/>
        <end position="71"/>
    </location>
</feature>
<dbReference type="GO" id="GO:0045892">
    <property type="term" value="P:negative regulation of DNA-templated transcription"/>
    <property type="evidence" value="ECO:0007669"/>
    <property type="project" value="InterPro"/>
</dbReference>
<dbReference type="InterPro" id="IPR009057">
    <property type="entry name" value="Homeodomain-like_sf"/>
</dbReference>
<keyword evidence="3" id="KW-0804">Transcription</keyword>
<dbReference type="InterPro" id="IPR036271">
    <property type="entry name" value="Tet_transcr_reg_TetR-rel_C_sf"/>
</dbReference>
<dbReference type="InterPro" id="IPR050109">
    <property type="entry name" value="HTH-type_TetR-like_transc_reg"/>
</dbReference>
<evidence type="ECO:0000259" key="6">
    <source>
        <dbReference type="PROSITE" id="PS50977"/>
    </source>
</evidence>
<evidence type="ECO:0000256" key="3">
    <source>
        <dbReference type="ARBA" id="ARBA00023163"/>
    </source>
</evidence>
<dbReference type="Pfam" id="PF02909">
    <property type="entry name" value="TetR_C_1"/>
    <property type="match status" value="1"/>
</dbReference>